<organism evidence="1 2">
    <name type="scientific">Thamnidium elegans</name>
    <dbReference type="NCBI Taxonomy" id="101142"/>
    <lineage>
        <taxon>Eukaryota</taxon>
        <taxon>Fungi</taxon>
        <taxon>Fungi incertae sedis</taxon>
        <taxon>Mucoromycota</taxon>
        <taxon>Mucoromycotina</taxon>
        <taxon>Mucoromycetes</taxon>
        <taxon>Mucorales</taxon>
        <taxon>Mucorineae</taxon>
        <taxon>Mucoraceae</taxon>
        <taxon>Thamnidium</taxon>
    </lineage>
</organism>
<dbReference type="AlphaFoldDB" id="A0A8H7VRT1"/>
<gene>
    <name evidence="1" type="ORF">INT48_003712</name>
</gene>
<name>A0A8H7VRT1_9FUNG</name>
<keyword evidence="2" id="KW-1185">Reference proteome</keyword>
<evidence type="ECO:0000313" key="2">
    <source>
        <dbReference type="Proteomes" id="UP000613177"/>
    </source>
</evidence>
<dbReference type="Proteomes" id="UP000613177">
    <property type="component" value="Unassembled WGS sequence"/>
</dbReference>
<accession>A0A8H7VRT1</accession>
<dbReference type="EMBL" id="JAEPRE010000187">
    <property type="protein sequence ID" value="KAG2230705.1"/>
    <property type="molecule type" value="Genomic_DNA"/>
</dbReference>
<sequence length="107" mass="11966">MIQAGLRDVFVAADGNHLERHRIRTTTTAEYYQPAGFKKATITRGKIGRGDAEERAIISATPSLKQTLSEISKRLITGSRKYDPTRHMVIEDSNKKWKQLSPGDGPK</sequence>
<comment type="caution">
    <text evidence="1">The sequence shown here is derived from an EMBL/GenBank/DDBJ whole genome shotgun (WGS) entry which is preliminary data.</text>
</comment>
<evidence type="ECO:0000313" key="1">
    <source>
        <dbReference type="EMBL" id="KAG2230705.1"/>
    </source>
</evidence>
<proteinExistence type="predicted"/>
<protein>
    <submittedName>
        <fullName evidence="1">Uncharacterized protein</fullName>
    </submittedName>
</protein>
<reference evidence="1" key="1">
    <citation type="submission" date="2021-01" db="EMBL/GenBank/DDBJ databases">
        <title>Metabolic potential, ecology and presence of endohyphal bacteria is reflected in genomic diversity of Mucoromycotina.</title>
        <authorList>
            <person name="Muszewska A."/>
            <person name="Okrasinska A."/>
            <person name="Steczkiewicz K."/>
            <person name="Drgas O."/>
            <person name="Orlowska M."/>
            <person name="Perlinska-Lenart U."/>
            <person name="Aleksandrzak-Piekarczyk T."/>
            <person name="Szatraj K."/>
            <person name="Zielenkiewicz U."/>
            <person name="Pilsyk S."/>
            <person name="Malc E."/>
            <person name="Mieczkowski P."/>
            <person name="Kruszewska J.S."/>
            <person name="Biernat P."/>
            <person name="Pawlowska J."/>
        </authorList>
    </citation>
    <scope>NUCLEOTIDE SEQUENCE</scope>
    <source>
        <strain evidence="1">WA0000018081</strain>
    </source>
</reference>